<sequence length="120" mass="13596">MIIQYFTTYAVARNVSEWRASARATALVSTVNRGRDSLWRGAADFEIHNNRKSECTNLQQPTFPGHLRPPDHMPPYQRPQNVTPLLLLLQVHAQIQVTSDAMRVSTENTTPIETNTMIHG</sequence>
<name>A0A2A6B3K3_PRIPA</name>
<accession>A0A8R1UEF7</accession>
<keyword evidence="2" id="KW-1185">Reference proteome</keyword>
<gene>
    <name evidence="1" type="primary">WBGene00112962</name>
</gene>
<proteinExistence type="predicted"/>
<protein>
    <submittedName>
        <fullName evidence="1">Uncharacterized protein</fullName>
    </submittedName>
</protein>
<reference evidence="2" key="1">
    <citation type="journal article" date="2008" name="Nat. Genet.">
        <title>The Pristionchus pacificus genome provides a unique perspective on nematode lifestyle and parasitism.</title>
        <authorList>
            <person name="Dieterich C."/>
            <person name="Clifton S.W."/>
            <person name="Schuster L.N."/>
            <person name="Chinwalla A."/>
            <person name="Delehaunty K."/>
            <person name="Dinkelacker I."/>
            <person name="Fulton L."/>
            <person name="Fulton R."/>
            <person name="Godfrey J."/>
            <person name="Minx P."/>
            <person name="Mitreva M."/>
            <person name="Roeseler W."/>
            <person name="Tian H."/>
            <person name="Witte H."/>
            <person name="Yang S.P."/>
            <person name="Wilson R.K."/>
            <person name="Sommer R.J."/>
        </authorList>
    </citation>
    <scope>NUCLEOTIDE SEQUENCE [LARGE SCALE GENOMIC DNA]</scope>
    <source>
        <strain evidence="2">PS312</strain>
    </source>
</reference>
<evidence type="ECO:0000313" key="1">
    <source>
        <dbReference type="EnsemblMetazoa" id="PPA23408.1"/>
    </source>
</evidence>
<dbReference type="EnsemblMetazoa" id="PPA23408.1">
    <property type="protein sequence ID" value="PPA23408.1"/>
    <property type="gene ID" value="WBGene00112962"/>
</dbReference>
<accession>A0A2A6B3K3</accession>
<reference evidence="1" key="2">
    <citation type="submission" date="2022-06" db="UniProtKB">
        <authorList>
            <consortium name="EnsemblMetazoa"/>
        </authorList>
    </citation>
    <scope>IDENTIFICATION</scope>
    <source>
        <strain evidence="1">PS312</strain>
    </source>
</reference>
<dbReference type="Proteomes" id="UP000005239">
    <property type="component" value="Unassembled WGS sequence"/>
</dbReference>
<organism evidence="1 2">
    <name type="scientific">Pristionchus pacificus</name>
    <name type="common">Parasitic nematode worm</name>
    <dbReference type="NCBI Taxonomy" id="54126"/>
    <lineage>
        <taxon>Eukaryota</taxon>
        <taxon>Metazoa</taxon>
        <taxon>Ecdysozoa</taxon>
        <taxon>Nematoda</taxon>
        <taxon>Chromadorea</taxon>
        <taxon>Rhabditida</taxon>
        <taxon>Rhabditina</taxon>
        <taxon>Diplogasteromorpha</taxon>
        <taxon>Diplogasteroidea</taxon>
        <taxon>Neodiplogasteridae</taxon>
        <taxon>Pristionchus</taxon>
    </lineage>
</organism>
<evidence type="ECO:0000313" key="2">
    <source>
        <dbReference type="Proteomes" id="UP000005239"/>
    </source>
</evidence>
<dbReference type="AlphaFoldDB" id="A0A2A6B3K3"/>